<evidence type="ECO:0000313" key="7">
    <source>
        <dbReference type="Proteomes" id="UP000077755"/>
    </source>
</evidence>
<dbReference type="SUPFAM" id="SSF50978">
    <property type="entry name" value="WD40 repeat-like"/>
    <property type="match status" value="1"/>
</dbReference>
<dbReference type="InterPro" id="IPR015943">
    <property type="entry name" value="WD40/YVTN_repeat-like_dom_sf"/>
</dbReference>
<dbReference type="PROSITE" id="PS50294">
    <property type="entry name" value="WD_REPEATS_REGION"/>
    <property type="match status" value="1"/>
</dbReference>
<dbReference type="GO" id="GO:0005737">
    <property type="term" value="C:cytoplasm"/>
    <property type="evidence" value="ECO:0007669"/>
    <property type="project" value="TreeGrafter"/>
</dbReference>
<feature type="repeat" description="WD" evidence="3">
    <location>
        <begin position="46"/>
        <end position="87"/>
    </location>
</feature>
<accession>A0AAF1B076</accession>
<dbReference type="EMBL" id="CP093346">
    <property type="protein sequence ID" value="WOG98895.1"/>
    <property type="molecule type" value="Genomic_DNA"/>
</dbReference>
<evidence type="ECO:0000313" key="6">
    <source>
        <dbReference type="EMBL" id="WOG98895.1"/>
    </source>
</evidence>
<gene>
    <name evidence="6" type="ORF">DCAR_0418241</name>
</gene>
<dbReference type="SUPFAM" id="SSF48452">
    <property type="entry name" value="TPR-like"/>
    <property type="match status" value="1"/>
</dbReference>
<evidence type="ECO:0000256" key="1">
    <source>
        <dbReference type="ARBA" id="ARBA00022574"/>
    </source>
</evidence>
<reference evidence="6" key="1">
    <citation type="journal article" date="2016" name="Nat. Genet.">
        <title>A high-quality carrot genome assembly provides new insights into carotenoid accumulation and asterid genome evolution.</title>
        <authorList>
            <person name="Iorizzo M."/>
            <person name="Ellison S."/>
            <person name="Senalik D."/>
            <person name="Zeng P."/>
            <person name="Satapoomin P."/>
            <person name="Huang J."/>
            <person name="Bowman M."/>
            <person name="Iovene M."/>
            <person name="Sanseverino W."/>
            <person name="Cavagnaro P."/>
            <person name="Yildiz M."/>
            <person name="Macko-Podgorni A."/>
            <person name="Moranska E."/>
            <person name="Grzebelus E."/>
            <person name="Grzebelus D."/>
            <person name="Ashrafi H."/>
            <person name="Zheng Z."/>
            <person name="Cheng S."/>
            <person name="Spooner D."/>
            <person name="Van Deynze A."/>
            <person name="Simon P."/>
        </authorList>
    </citation>
    <scope>NUCLEOTIDE SEQUENCE</scope>
    <source>
        <tissue evidence="6">Leaf</tissue>
    </source>
</reference>
<evidence type="ECO:0000256" key="2">
    <source>
        <dbReference type="ARBA" id="ARBA00022737"/>
    </source>
</evidence>
<organism evidence="6 7">
    <name type="scientific">Daucus carota subsp. sativus</name>
    <name type="common">Carrot</name>
    <dbReference type="NCBI Taxonomy" id="79200"/>
    <lineage>
        <taxon>Eukaryota</taxon>
        <taxon>Viridiplantae</taxon>
        <taxon>Streptophyta</taxon>
        <taxon>Embryophyta</taxon>
        <taxon>Tracheophyta</taxon>
        <taxon>Spermatophyta</taxon>
        <taxon>Magnoliopsida</taxon>
        <taxon>eudicotyledons</taxon>
        <taxon>Gunneridae</taxon>
        <taxon>Pentapetalae</taxon>
        <taxon>asterids</taxon>
        <taxon>campanulids</taxon>
        <taxon>Apiales</taxon>
        <taxon>Apiaceae</taxon>
        <taxon>Apioideae</taxon>
        <taxon>Scandiceae</taxon>
        <taxon>Daucinae</taxon>
        <taxon>Daucus</taxon>
        <taxon>Daucus sect. Daucus</taxon>
    </lineage>
</organism>
<feature type="region of interest" description="Disordered" evidence="5">
    <location>
        <begin position="524"/>
        <end position="545"/>
    </location>
</feature>
<keyword evidence="1 3" id="KW-0853">WD repeat</keyword>
<dbReference type="PROSITE" id="PS50082">
    <property type="entry name" value="WD_REPEATS_2"/>
    <property type="match status" value="2"/>
</dbReference>
<dbReference type="GO" id="GO:0045717">
    <property type="term" value="P:negative regulation of fatty acid biosynthetic process"/>
    <property type="evidence" value="ECO:0007669"/>
    <property type="project" value="TreeGrafter"/>
</dbReference>
<reference evidence="6" key="2">
    <citation type="submission" date="2022-03" db="EMBL/GenBank/DDBJ databases">
        <title>Draft title - Genomic analysis of global carrot germplasm unveils the trajectory of domestication and the origin of high carotenoid orange carrot.</title>
        <authorList>
            <person name="Iorizzo M."/>
            <person name="Ellison S."/>
            <person name="Senalik D."/>
            <person name="Macko-Podgorni A."/>
            <person name="Grzebelus D."/>
            <person name="Bostan H."/>
            <person name="Rolling W."/>
            <person name="Curaba J."/>
            <person name="Simon P."/>
        </authorList>
    </citation>
    <scope>NUCLEOTIDE SEQUENCE</scope>
    <source>
        <tissue evidence="6">Leaf</tissue>
    </source>
</reference>
<dbReference type="Gene3D" id="1.25.40.10">
    <property type="entry name" value="Tetratricopeptide repeat domain"/>
    <property type="match status" value="1"/>
</dbReference>
<keyword evidence="7" id="KW-1185">Reference proteome</keyword>
<keyword evidence="2" id="KW-0677">Repeat</keyword>
<protein>
    <recommendedName>
        <fullName evidence="8">Anaphase-promoting complex subunit 4 WD40 domain-containing protein</fullName>
    </recommendedName>
</protein>
<dbReference type="FunFam" id="2.130.10.10:FF:002473">
    <property type="entry name" value="Transducin family protein / WD-40 repeat family protein"/>
    <property type="match status" value="1"/>
</dbReference>
<dbReference type="InterPro" id="IPR001680">
    <property type="entry name" value="WD40_rpt"/>
</dbReference>
<dbReference type="InterPro" id="IPR045151">
    <property type="entry name" value="DCAF8"/>
</dbReference>
<dbReference type="SMART" id="SM00320">
    <property type="entry name" value="WD40"/>
    <property type="match status" value="6"/>
</dbReference>
<dbReference type="Pfam" id="PF00400">
    <property type="entry name" value="WD40"/>
    <property type="match status" value="3"/>
</dbReference>
<feature type="repeat" description="WD" evidence="3">
    <location>
        <begin position="663"/>
        <end position="694"/>
    </location>
</feature>
<evidence type="ECO:0000256" key="3">
    <source>
        <dbReference type="PROSITE-ProRule" id="PRU00221"/>
    </source>
</evidence>
<evidence type="ECO:0000256" key="4">
    <source>
        <dbReference type="SAM" id="Coils"/>
    </source>
</evidence>
<evidence type="ECO:0000256" key="5">
    <source>
        <dbReference type="SAM" id="MobiDB-lite"/>
    </source>
</evidence>
<dbReference type="AlphaFoldDB" id="A0AAF1B076"/>
<feature type="region of interest" description="Disordered" evidence="5">
    <location>
        <begin position="582"/>
        <end position="602"/>
    </location>
</feature>
<dbReference type="PANTHER" id="PTHR15574">
    <property type="entry name" value="WD REPEAT DOMAIN-CONTAINING FAMILY"/>
    <property type="match status" value="1"/>
</dbReference>
<dbReference type="InterPro" id="IPR036322">
    <property type="entry name" value="WD40_repeat_dom_sf"/>
</dbReference>
<proteinExistence type="predicted"/>
<dbReference type="PANTHER" id="PTHR15574:SF40">
    <property type="entry name" value="WD AND TETRATRICOPEPTIDE REPEATS PROTEIN 1"/>
    <property type="match status" value="1"/>
</dbReference>
<keyword evidence="4" id="KW-0175">Coiled coil</keyword>
<dbReference type="Proteomes" id="UP000077755">
    <property type="component" value="Chromosome 4"/>
</dbReference>
<sequence>MDSFPFHDGNISQFIQHRSIETRSDINHGLQMHSSLVRRLSQEKELEGHQGCVNAVSWNSSGSLLISGSDDTRINIWSYSDHKLLQSVETGHSANIFCTKFVPETSDDIVVSGAGDAEVRVFHLSRLDGGGHEENTINPSAVFQCHTRRVKKLAVEAGNPNVVWSASEDGTLRQHDLREGASCPPASSAHQECRNILLDLRCGAKKSLSDTPKQNLALKSFEISSSRPHLLVVGGSDAFARLYDRRMLPPLSSSMKKLSPPPCVNYFCPMHLSDRAISSLHLTHVAFSPDGDEVLLNYSGEHVYLMDINPSSGSAMRYTSGDAMTLMSLNPILNGVDLKSSVSRVFPNGFPRKRNIVSRLDKCRKLVQIAEKSLKEGTNCYYAIEVCNEVLDGHGHEIGSVLMHECLCIRASLLLKRNWKNDAYMAIRDCQRARKIDSSSFRALHCISKALSLLRKHKEALDFAIAAETLAPSNSEIGRTMESIREELAAAESEKNKSSNIAPTNESRAQGTLSLSDILYRSEAHIDSSSDDPRSEREDSDYDEELDLDIETSISGDEGHDTEADVVHRSINLRFHGKDESAVGGADHANVSFGSPKSQSDEKTYQPEAVIDMKQRYCGHCNVGTDIKQASFLGQRGDYVASGSDDGRWFIWEKGTGRLMKVLLGDEAVVNCVQCHPFDCTIATSGIDNTIKIWTPSASVPSIVTGGAAGPETADVLDIMESNQRRLSRNREAMLPIELLERFRMHEFTEGTLHPFECTQS</sequence>
<feature type="compositionally biased region" description="Basic and acidic residues" evidence="5">
    <location>
        <begin position="524"/>
        <end position="537"/>
    </location>
</feature>
<dbReference type="InterPro" id="IPR011990">
    <property type="entry name" value="TPR-like_helical_dom_sf"/>
</dbReference>
<dbReference type="GO" id="GO:0080008">
    <property type="term" value="C:Cul4-RING E3 ubiquitin ligase complex"/>
    <property type="evidence" value="ECO:0007669"/>
    <property type="project" value="TreeGrafter"/>
</dbReference>
<name>A0AAF1B076_DAUCS</name>
<evidence type="ECO:0008006" key="8">
    <source>
        <dbReference type="Google" id="ProtNLM"/>
    </source>
</evidence>
<dbReference type="Gene3D" id="2.130.10.10">
    <property type="entry name" value="YVTN repeat-like/Quinoprotein amine dehydrogenase"/>
    <property type="match status" value="2"/>
</dbReference>
<feature type="coiled-coil region" evidence="4">
    <location>
        <begin position="474"/>
        <end position="501"/>
    </location>
</feature>